<sequence length="146" mass="15486">MVAASGGIGSDGSSAQKLGFAQGMVVQELGWDEDTDDDLRVDIEDTIDAEMVDEDADDVVDVVLLWWRDGDGDLVDRLMDAIGPLADDGYVWVVSPKTGNDGYVDPSEIAEAAPTAGLTQTSVVSLGDWSGSRLVQPKSRTTGKRP</sequence>
<dbReference type="EMBL" id="JAADZU010000004">
    <property type="protein sequence ID" value="NDK88425.1"/>
    <property type="molecule type" value="Genomic_DNA"/>
</dbReference>
<dbReference type="Pfam" id="PF11253">
    <property type="entry name" value="DUF3052"/>
    <property type="match status" value="1"/>
</dbReference>
<evidence type="ECO:0000313" key="1">
    <source>
        <dbReference type="EMBL" id="NDK88425.1"/>
    </source>
</evidence>
<organism evidence="1 2">
    <name type="scientific">Gordonia desulfuricans</name>
    <dbReference type="NCBI Taxonomy" id="89051"/>
    <lineage>
        <taxon>Bacteria</taxon>
        <taxon>Bacillati</taxon>
        <taxon>Actinomycetota</taxon>
        <taxon>Actinomycetes</taxon>
        <taxon>Mycobacteriales</taxon>
        <taxon>Gordoniaceae</taxon>
        <taxon>Gordonia</taxon>
    </lineage>
</organism>
<dbReference type="InterPro" id="IPR021412">
    <property type="entry name" value="DUF3052"/>
</dbReference>
<accession>A0A7K3LJI5</accession>
<evidence type="ECO:0000313" key="2">
    <source>
        <dbReference type="Proteomes" id="UP000466307"/>
    </source>
</evidence>
<name>A0A7K3LJI5_9ACTN</name>
<reference evidence="1 2" key="1">
    <citation type="submission" date="2020-01" db="EMBL/GenBank/DDBJ databases">
        <title>Investigation of new actinobacteria for the biodesulphurisation of diesel fuel.</title>
        <authorList>
            <person name="Athi Narayanan S.M."/>
        </authorList>
    </citation>
    <scope>NUCLEOTIDE SEQUENCE [LARGE SCALE GENOMIC DNA]</scope>
    <source>
        <strain evidence="1 2">213E</strain>
    </source>
</reference>
<keyword evidence="2" id="KW-1185">Reference proteome</keyword>
<proteinExistence type="predicted"/>
<protein>
    <submittedName>
        <fullName evidence="1">DUF3052 domain-containing protein</fullName>
    </submittedName>
</protein>
<dbReference type="RefSeq" id="WP_059034897.1">
    <property type="nucleotide sequence ID" value="NZ_JAADZU010000004.1"/>
</dbReference>
<dbReference type="AlphaFoldDB" id="A0A7K3LJI5"/>
<gene>
    <name evidence="1" type="ORF">GYA93_02345</name>
</gene>
<comment type="caution">
    <text evidence="1">The sequence shown here is derived from an EMBL/GenBank/DDBJ whole genome shotgun (WGS) entry which is preliminary data.</text>
</comment>
<dbReference type="Proteomes" id="UP000466307">
    <property type="component" value="Unassembled WGS sequence"/>
</dbReference>